<dbReference type="PANTHER" id="PTHR38420:SF1">
    <property type="entry name" value="PUTATIVE (AFU_ORTHOLOGUE AFUA_5G14690)-RELATED"/>
    <property type="match status" value="1"/>
</dbReference>
<evidence type="ECO:0000313" key="3">
    <source>
        <dbReference type="EMBL" id="KAF2131167.1"/>
    </source>
</evidence>
<dbReference type="Gene3D" id="3.30.428.70">
    <property type="match status" value="1"/>
</dbReference>
<keyword evidence="4" id="KW-1185">Reference proteome</keyword>
<evidence type="ECO:0000313" key="4">
    <source>
        <dbReference type="Proteomes" id="UP000799771"/>
    </source>
</evidence>
<dbReference type="EMBL" id="ML977503">
    <property type="protein sequence ID" value="KAF2131167.1"/>
    <property type="molecule type" value="Genomic_DNA"/>
</dbReference>
<dbReference type="GeneID" id="54409982"/>
<proteinExistence type="predicted"/>
<feature type="domain" description="ATP adenylyltransferase C-terminal" evidence="1">
    <location>
        <begin position="179"/>
        <end position="286"/>
    </location>
</feature>
<dbReference type="GO" id="GO:0003877">
    <property type="term" value="F:ATP:ADP adenylyltransferase activity"/>
    <property type="evidence" value="ECO:0007669"/>
    <property type="project" value="InterPro"/>
</dbReference>
<dbReference type="InterPro" id="IPR043171">
    <property type="entry name" value="Ap4A_phos1/2-like"/>
</dbReference>
<accession>A0A6A6AJW5</accession>
<dbReference type="InterPro" id="IPR019200">
    <property type="entry name" value="ATP_adenylylTrfase_C"/>
</dbReference>
<dbReference type="GO" id="GO:0005524">
    <property type="term" value="F:ATP binding"/>
    <property type="evidence" value="ECO:0007669"/>
    <property type="project" value="InterPro"/>
</dbReference>
<organism evidence="3 4">
    <name type="scientific">Dothidotthia symphoricarpi CBS 119687</name>
    <dbReference type="NCBI Taxonomy" id="1392245"/>
    <lineage>
        <taxon>Eukaryota</taxon>
        <taxon>Fungi</taxon>
        <taxon>Dikarya</taxon>
        <taxon>Ascomycota</taxon>
        <taxon>Pezizomycotina</taxon>
        <taxon>Dothideomycetes</taxon>
        <taxon>Pleosporomycetidae</taxon>
        <taxon>Pleosporales</taxon>
        <taxon>Dothidotthiaceae</taxon>
        <taxon>Dothidotthia</taxon>
    </lineage>
</organism>
<dbReference type="InterPro" id="IPR045759">
    <property type="entry name" value="Ap4A_phos1/2_N"/>
</dbReference>
<gene>
    <name evidence="3" type="ORF">P153DRAFT_374936</name>
</gene>
<protein>
    <submittedName>
        <fullName evidence="3">Uncharacterized protein</fullName>
    </submittedName>
</protein>
<name>A0A6A6AJW5_9PLEO</name>
<dbReference type="AlphaFoldDB" id="A0A6A6AJW5"/>
<dbReference type="Pfam" id="PF09830">
    <property type="entry name" value="ATP_transf"/>
    <property type="match status" value="1"/>
</dbReference>
<dbReference type="RefSeq" id="XP_033525554.1">
    <property type="nucleotide sequence ID" value="XM_033669550.1"/>
</dbReference>
<sequence length="287" mass="32356">MSSDLARISEDDLIASFDELVADDVIVYGPHEVIQQSASGFPIEFRLCPSFAKKPHTVGASNPSFSQSRKWGPGSDMYCPDERLIVAKLNGTHDLALNLFCVDRPQLLLLTLDSYRRQFEPLDNDDFKAVLEVLRRWNNMYIIYNCSEVGGCSRTHKHMQGLRGPPFAFDALVHAEGSPKVPFRYFMHHFEQGFQRASAVDLLQVYNNIIGQCRTMLGLSEADVCPHNVVLWNDRIIVIPRRKGFIEGASANAAGMLGSIWVPDKKEMDEWMRLGCANVLRELGVPR</sequence>
<evidence type="ECO:0000259" key="2">
    <source>
        <dbReference type="Pfam" id="PF19327"/>
    </source>
</evidence>
<dbReference type="OrthoDB" id="10267950at2759"/>
<dbReference type="InterPro" id="IPR036265">
    <property type="entry name" value="HIT-like_sf"/>
</dbReference>
<feature type="domain" description="Ap4A phosphorylase 1/2 N-terminal" evidence="2">
    <location>
        <begin position="80"/>
        <end position="161"/>
    </location>
</feature>
<dbReference type="PANTHER" id="PTHR38420">
    <property type="entry name" value="AP-4-A PHOSPHORYLASE II"/>
    <property type="match status" value="1"/>
</dbReference>
<reference evidence="3" key="1">
    <citation type="journal article" date="2020" name="Stud. Mycol.">
        <title>101 Dothideomycetes genomes: a test case for predicting lifestyles and emergence of pathogens.</title>
        <authorList>
            <person name="Haridas S."/>
            <person name="Albert R."/>
            <person name="Binder M."/>
            <person name="Bloem J."/>
            <person name="Labutti K."/>
            <person name="Salamov A."/>
            <person name="Andreopoulos B."/>
            <person name="Baker S."/>
            <person name="Barry K."/>
            <person name="Bills G."/>
            <person name="Bluhm B."/>
            <person name="Cannon C."/>
            <person name="Castanera R."/>
            <person name="Culley D."/>
            <person name="Daum C."/>
            <person name="Ezra D."/>
            <person name="Gonzalez J."/>
            <person name="Henrissat B."/>
            <person name="Kuo A."/>
            <person name="Liang C."/>
            <person name="Lipzen A."/>
            <person name="Lutzoni F."/>
            <person name="Magnuson J."/>
            <person name="Mondo S."/>
            <person name="Nolan M."/>
            <person name="Ohm R."/>
            <person name="Pangilinan J."/>
            <person name="Park H.-J."/>
            <person name="Ramirez L."/>
            <person name="Alfaro M."/>
            <person name="Sun H."/>
            <person name="Tritt A."/>
            <person name="Yoshinaga Y."/>
            <person name="Zwiers L.-H."/>
            <person name="Turgeon B."/>
            <person name="Goodwin S."/>
            <person name="Spatafora J."/>
            <person name="Crous P."/>
            <person name="Grigoriev I."/>
        </authorList>
    </citation>
    <scope>NUCLEOTIDE SEQUENCE</scope>
    <source>
        <strain evidence="3">CBS 119687</strain>
    </source>
</reference>
<dbReference type="SUPFAM" id="SSF54197">
    <property type="entry name" value="HIT-like"/>
    <property type="match status" value="1"/>
</dbReference>
<dbReference type="Proteomes" id="UP000799771">
    <property type="component" value="Unassembled WGS sequence"/>
</dbReference>
<evidence type="ECO:0000259" key="1">
    <source>
        <dbReference type="Pfam" id="PF09830"/>
    </source>
</evidence>
<dbReference type="InterPro" id="IPR009163">
    <property type="entry name" value="Ap4A_phos1/2"/>
</dbReference>
<dbReference type="GO" id="GO:0009117">
    <property type="term" value="P:nucleotide metabolic process"/>
    <property type="evidence" value="ECO:0007669"/>
    <property type="project" value="InterPro"/>
</dbReference>
<dbReference type="Pfam" id="PF19327">
    <property type="entry name" value="Ap4A_phos_N"/>
    <property type="match status" value="1"/>
</dbReference>